<feature type="region of interest" description="Disordered" evidence="1">
    <location>
        <begin position="20"/>
        <end position="115"/>
    </location>
</feature>
<feature type="compositionally biased region" description="Low complexity" evidence="1">
    <location>
        <begin position="65"/>
        <end position="80"/>
    </location>
</feature>
<reference evidence="3" key="1">
    <citation type="submission" date="2016-06" db="EMBL/GenBank/DDBJ databases">
        <authorList>
            <person name="Varghese N."/>
            <person name="Submissions Spin"/>
        </authorList>
    </citation>
    <scope>NUCLEOTIDE SEQUENCE [LARGE SCALE GENOMIC DNA]</scope>
    <source>
        <strain evidence="3">DSM 45431</strain>
    </source>
</reference>
<feature type="compositionally biased region" description="Basic and acidic residues" evidence="1">
    <location>
        <begin position="49"/>
        <end position="64"/>
    </location>
</feature>
<evidence type="ECO:0000313" key="3">
    <source>
        <dbReference type="Proteomes" id="UP000199413"/>
    </source>
</evidence>
<accession>A0A1C6TCB3</accession>
<name>A0A1C6TCB3_9ACTN</name>
<feature type="compositionally biased region" description="Polar residues" evidence="1">
    <location>
        <begin position="105"/>
        <end position="115"/>
    </location>
</feature>
<protein>
    <submittedName>
        <fullName evidence="2">Uncharacterized protein</fullName>
    </submittedName>
</protein>
<gene>
    <name evidence="2" type="ORF">GA0070624_6454</name>
</gene>
<evidence type="ECO:0000256" key="1">
    <source>
        <dbReference type="SAM" id="MobiDB-lite"/>
    </source>
</evidence>
<dbReference type="AlphaFoldDB" id="A0A1C6TCB3"/>
<dbReference type="STRING" id="568872.GA0070624_6454"/>
<sequence>MVKSPAPPAGCLNHRYDRVTSASLPDGTGKANSVPHCGTRGMGVGMSHEQSDQERVESRAHLLPEEAAAGSENAGAQADAILTESDVREDSNVAEDTTLEHRTSDQTVTPSEPPD</sequence>
<organism evidence="2 3">
    <name type="scientific">Micromonospora rhizosphaerae</name>
    <dbReference type="NCBI Taxonomy" id="568872"/>
    <lineage>
        <taxon>Bacteria</taxon>
        <taxon>Bacillati</taxon>
        <taxon>Actinomycetota</taxon>
        <taxon>Actinomycetes</taxon>
        <taxon>Micromonosporales</taxon>
        <taxon>Micromonosporaceae</taxon>
        <taxon>Micromonospora</taxon>
    </lineage>
</organism>
<dbReference type="Proteomes" id="UP000199413">
    <property type="component" value="Unassembled WGS sequence"/>
</dbReference>
<evidence type="ECO:0000313" key="2">
    <source>
        <dbReference type="EMBL" id="SCL39115.1"/>
    </source>
</evidence>
<dbReference type="EMBL" id="FMHV01000002">
    <property type="protein sequence ID" value="SCL39115.1"/>
    <property type="molecule type" value="Genomic_DNA"/>
</dbReference>
<keyword evidence="3" id="KW-1185">Reference proteome</keyword>
<proteinExistence type="predicted"/>